<dbReference type="AlphaFoldDB" id="A0A3L6LDJ4"/>
<dbReference type="PANTHER" id="PTHR12241">
    <property type="entry name" value="TUBULIN POLYGLUTAMYLASE"/>
    <property type="match status" value="1"/>
</dbReference>
<gene>
    <name evidence="6" type="ORF">DPX39_030053100</name>
    <name evidence="7" type="ORF">DPX39_030058100</name>
    <name evidence="5" type="ORF">DPX39_030063100</name>
    <name evidence="4" type="ORF">DPX39_030068100</name>
</gene>
<evidence type="ECO:0000313" key="7">
    <source>
        <dbReference type="EMBL" id="RHW73939.1"/>
    </source>
</evidence>
<dbReference type="Pfam" id="PF03133">
    <property type="entry name" value="TTL"/>
    <property type="match status" value="3"/>
</dbReference>
<evidence type="ECO:0000313" key="4">
    <source>
        <dbReference type="EMBL" id="RHW73527.1"/>
    </source>
</evidence>
<proteinExistence type="predicted"/>
<organism evidence="6">
    <name type="scientific">Trypanosoma brucei equiperdum</name>
    <dbReference type="NCBI Taxonomy" id="630700"/>
    <lineage>
        <taxon>Eukaryota</taxon>
        <taxon>Discoba</taxon>
        <taxon>Euglenozoa</taxon>
        <taxon>Kinetoplastea</taxon>
        <taxon>Metakinetoplastina</taxon>
        <taxon>Trypanosomatida</taxon>
        <taxon>Trypanosomatidae</taxon>
        <taxon>Trypanosoma</taxon>
    </lineage>
</organism>
<dbReference type="GO" id="GO:0005524">
    <property type="term" value="F:ATP binding"/>
    <property type="evidence" value="ECO:0007669"/>
    <property type="project" value="UniProtKB-KW"/>
</dbReference>
<dbReference type="EMBL" id="QSBY01000003">
    <property type="protein sequence ID" value="RHW73667.1"/>
    <property type="molecule type" value="Genomic_DNA"/>
</dbReference>
<dbReference type="SUPFAM" id="SSF56059">
    <property type="entry name" value="Glutathione synthetase ATP-binding domain-like"/>
    <property type="match status" value="1"/>
</dbReference>
<dbReference type="Proteomes" id="UP000266743">
    <property type="component" value="Chromosome 3"/>
</dbReference>
<dbReference type="GO" id="GO:0015631">
    <property type="term" value="F:tubulin binding"/>
    <property type="evidence" value="ECO:0007669"/>
    <property type="project" value="TreeGrafter"/>
</dbReference>
<keyword evidence="3" id="KW-0067">ATP-binding</keyword>
<evidence type="ECO:0000313" key="5">
    <source>
        <dbReference type="EMBL" id="RHW73667.1"/>
    </source>
</evidence>
<keyword evidence="1 6" id="KW-0436">Ligase</keyword>
<comment type="caution">
    <text evidence="6">The sequence shown here is derived from an EMBL/GenBank/DDBJ whole genome shotgun (WGS) entry which is preliminary data.</text>
</comment>
<evidence type="ECO:0000256" key="2">
    <source>
        <dbReference type="ARBA" id="ARBA00022741"/>
    </source>
</evidence>
<evidence type="ECO:0000313" key="6">
    <source>
        <dbReference type="EMBL" id="RHW73671.1"/>
    </source>
</evidence>
<evidence type="ECO:0000256" key="3">
    <source>
        <dbReference type="ARBA" id="ARBA00022840"/>
    </source>
</evidence>
<dbReference type="EMBL" id="QSBY01000003">
    <property type="protein sequence ID" value="RHW73527.1"/>
    <property type="molecule type" value="Genomic_DNA"/>
</dbReference>
<evidence type="ECO:0000256" key="1">
    <source>
        <dbReference type="ARBA" id="ARBA00022598"/>
    </source>
</evidence>
<reference evidence="6 8" key="1">
    <citation type="submission" date="2018-09" db="EMBL/GenBank/DDBJ databases">
        <title>whole genome sequence of T. equiperdum IVM-t1 strain.</title>
        <authorList>
            <person name="Suganuma K."/>
        </authorList>
    </citation>
    <scope>NUCLEOTIDE SEQUENCE [LARGE SCALE GENOMIC DNA]</scope>
    <source>
        <strain evidence="6 8">IVM-t1</strain>
    </source>
</reference>
<dbReference type="GO" id="GO:0070740">
    <property type="term" value="F:tubulin-glutamic acid ligase activity"/>
    <property type="evidence" value="ECO:0007669"/>
    <property type="project" value="TreeGrafter"/>
</dbReference>
<name>A0A3L6LDJ4_9TRYP</name>
<evidence type="ECO:0000313" key="8">
    <source>
        <dbReference type="Proteomes" id="UP000266743"/>
    </source>
</evidence>
<dbReference type="EMBL" id="QSBY01000003">
    <property type="protein sequence ID" value="RHW73939.1"/>
    <property type="molecule type" value="Genomic_DNA"/>
</dbReference>
<accession>A0A3L6LDJ4</accession>
<sequence>MITDVTSTKLPVESRKCIVVMCADTRYHVVRTAAVSLGWHVEDGERDDVPSSFHGISLNKDMNSLSETISLLGAKCNAALNPQIIWLDKSVLSSRVAALSCFHRVNHFPGMHVIARKATLFKRLMRIRRQHDLSPTLRRSLDAFPWSFSPSTELLQLERFISDGREGEIFILKPNRGCEGKGIIITAEPLHVVEGMTDEERNECLVQQYVPHPLCIDRKKFDLRIYVLVTSVVVGKPPRKGFRGAAPPKETHGGSSFPLNGLQLFVHKEGLVRICTEDYAAPNASNCKRQGMHLTNYAVNKRAQGFSVGDVLNTDDSSSNGICEGNKRDFKFLEHYINGLVGCKSDTTDGDVSGGETTSRWERVLHRIDRCILLTVLSGLENLRREFIGTGASRGSRSDGRNCFELLGVDILLTEDLKPVLMEVNHSPSLFCDSDFDFRTKHRVLMDVFRLLEPYVPSLENCNDAAYATLQESITAGGNMSSTGFRQISPLRVGGDDWADEEMQMFEEMLRHANGLR</sequence>
<dbReference type="GO" id="GO:0036064">
    <property type="term" value="C:ciliary basal body"/>
    <property type="evidence" value="ECO:0007669"/>
    <property type="project" value="TreeGrafter"/>
</dbReference>
<dbReference type="PANTHER" id="PTHR12241:SF147">
    <property type="entry name" value="TUBULIN POLYGLUTAMYLASE TTLL7"/>
    <property type="match status" value="1"/>
</dbReference>
<protein>
    <submittedName>
        <fullName evidence="6">Tubulin-tyrosine ligase family</fullName>
    </submittedName>
</protein>
<dbReference type="GO" id="GO:0000226">
    <property type="term" value="P:microtubule cytoskeleton organization"/>
    <property type="evidence" value="ECO:0007669"/>
    <property type="project" value="TreeGrafter"/>
</dbReference>
<keyword evidence="2" id="KW-0547">Nucleotide-binding</keyword>
<dbReference type="Gene3D" id="3.30.470.20">
    <property type="entry name" value="ATP-grasp fold, B domain"/>
    <property type="match status" value="1"/>
</dbReference>
<dbReference type="InterPro" id="IPR004344">
    <property type="entry name" value="TTL/TTLL_fam"/>
</dbReference>
<dbReference type="PROSITE" id="PS51221">
    <property type="entry name" value="TTL"/>
    <property type="match status" value="1"/>
</dbReference>
<dbReference type="EMBL" id="QSBY01000003">
    <property type="protein sequence ID" value="RHW73671.1"/>
    <property type="molecule type" value="Genomic_DNA"/>
</dbReference>